<dbReference type="CDD" id="cd03469">
    <property type="entry name" value="Rieske_RO_Alpha_N"/>
    <property type="match status" value="1"/>
</dbReference>
<name>A0A6M0RPP8_9CYAN</name>
<dbReference type="RefSeq" id="WP_163699805.1">
    <property type="nucleotide sequence ID" value="NZ_QXHD01000004.1"/>
</dbReference>
<dbReference type="SUPFAM" id="SSF50022">
    <property type="entry name" value="ISP domain"/>
    <property type="match status" value="1"/>
</dbReference>
<dbReference type="PROSITE" id="PS51296">
    <property type="entry name" value="RIESKE"/>
    <property type="match status" value="1"/>
</dbReference>
<organism evidence="8 9">
    <name type="scientific">Adonisia turfae CCMR0081</name>
    <dbReference type="NCBI Taxonomy" id="2292702"/>
    <lineage>
        <taxon>Bacteria</taxon>
        <taxon>Bacillati</taxon>
        <taxon>Cyanobacteriota</taxon>
        <taxon>Adonisia</taxon>
        <taxon>Adonisia turfae</taxon>
    </lineage>
</organism>
<keyword evidence="4" id="KW-0560">Oxidoreductase</keyword>
<keyword evidence="9" id="KW-1185">Reference proteome</keyword>
<sequence>MSPSKQFNYTLNQSLAPNIPSRMLARQQKTFTDLDLFAHEMTSIFDNDWVMVGRSGEIPNPGDYMTASLGSRPIIVMRQQDGDLRTMANYCLHRYVKLLEGCGSTKSIVCPYHCWVYKLDGELVGVPEREGFRAGDIDGLSLETLATEEYLGYVFVALRQDLLPVSERLKNLSYILKNFELDRYEDRHVVHEEQWNANWKLIYHNFIESYHTTYTHTKSIGPANPTKLVEYGPTGDPNFTIHSNSYTHEHQPAIYNPQLDENEHRRFYVAGVFPNGLVAVEPNFVWWMALEPKSVDQTNARWGVSFSHHAMQTIPDPDKFVKEIVNVIEIATIEDKEMVERMQAGANFGSDKSGLLHAPLEVYIKEFDDYVMRLSGH</sequence>
<keyword evidence="6" id="KW-0411">Iron-sulfur</keyword>
<dbReference type="InterPro" id="IPR017941">
    <property type="entry name" value="Rieske_2Fe-2S"/>
</dbReference>
<dbReference type="Pfam" id="PF00355">
    <property type="entry name" value="Rieske"/>
    <property type="match status" value="1"/>
</dbReference>
<evidence type="ECO:0000256" key="2">
    <source>
        <dbReference type="ARBA" id="ARBA00022714"/>
    </source>
</evidence>
<dbReference type="GO" id="GO:0004497">
    <property type="term" value="F:monooxygenase activity"/>
    <property type="evidence" value="ECO:0007669"/>
    <property type="project" value="UniProtKB-ARBA"/>
</dbReference>
<dbReference type="GO" id="GO:0051213">
    <property type="term" value="F:dioxygenase activity"/>
    <property type="evidence" value="ECO:0007669"/>
    <property type="project" value="UniProtKB-KW"/>
</dbReference>
<keyword evidence="8" id="KW-0223">Dioxygenase</keyword>
<dbReference type="Gene3D" id="3.90.380.10">
    <property type="entry name" value="Naphthalene 1,2-dioxygenase Alpha Subunit, Chain A, domain 1"/>
    <property type="match status" value="1"/>
</dbReference>
<dbReference type="InterPro" id="IPR001663">
    <property type="entry name" value="Rng_hydr_dOase-A"/>
</dbReference>
<dbReference type="SUPFAM" id="SSF55961">
    <property type="entry name" value="Bet v1-like"/>
    <property type="match status" value="1"/>
</dbReference>
<evidence type="ECO:0000313" key="8">
    <source>
        <dbReference type="EMBL" id="NEZ57671.1"/>
    </source>
</evidence>
<keyword evidence="5" id="KW-0408">Iron</keyword>
<evidence type="ECO:0000256" key="3">
    <source>
        <dbReference type="ARBA" id="ARBA00022723"/>
    </source>
</evidence>
<evidence type="ECO:0000313" key="9">
    <source>
        <dbReference type="Proteomes" id="UP000481033"/>
    </source>
</evidence>
<dbReference type="AlphaFoldDB" id="A0A6M0RPP8"/>
<dbReference type="Gene3D" id="2.102.10.10">
    <property type="entry name" value="Rieske [2Fe-2S] iron-sulphur domain"/>
    <property type="match status" value="1"/>
</dbReference>
<evidence type="ECO:0000256" key="1">
    <source>
        <dbReference type="ARBA" id="ARBA00001962"/>
    </source>
</evidence>
<evidence type="ECO:0000256" key="4">
    <source>
        <dbReference type="ARBA" id="ARBA00023002"/>
    </source>
</evidence>
<dbReference type="PANTHER" id="PTHR43756">
    <property type="entry name" value="CHOLINE MONOOXYGENASE, CHLOROPLASTIC"/>
    <property type="match status" value="1"/>
</dbReference>
<accession>A0A6M0RPP8</accession>
<feature type="domain" description="Rieske" evidence="7">
    <location>
        <begin position="49"/>
        <end position="156"/>
    </location>
</feature>
<evidence type="ECO:0000256" key="5">
    <source>
        <dbReference type="ARBA" id="ARBA00023004"/>
    </source>
</evidence>
<reference evidence="8 9" key="1">
    <citation type="journal article" date="2020" name="Microb. Ecol.">
        <title>Ecogenomics of the Marine Benthic Filamentous Cyanobacterium Adonisia.</title>
        <authorList>
            <person name="Walter J.M."/>
            <person name="Coutinho F.H."/>
            <person name="Leomil L."/>
            <person name="Hargreaves P.I."/>
            <person name="Campeao M.E."/>
            <person name="Vieira V.V."/>
            <person name="Silva B.S."/>
            <person name="Fistarol G.O."/>
            <person name="Salomon P.S."/>
            <person name="Sawabe T."/>
            <person name="Mino S."/>
            <person name="Hosokawa M."/>
            <person name="Miyashita H."/>
            <person name="Maruyama F."/>
            <person name="van Verk M.C."/>
            <person name="Dutilh B.E."/>
            <person name="Thompson C.C."/>
            <person name="Thompson F.L."/>
        </authorList>
    </citation>
    <scope>NUCLEOTIDE SEQUENCE [LARGE SCALE GENOMIC DNA]</scope>
    <source>
        <strain evidence="8 9">CCMR0081</strain>
    </source>
</reference>
<evidence type="ECO:0000259" key="7">
    <source>
        <dbReference type="PROSITE" id="PS51296"/>
    </source>
</evidence>
<dbReference type="Pfam" id="PF00848">
    <property type="entry name" value="Ring_hydroxyl_A"/>
    <property type="match status" value="1"/>
</dbReference>
<dbReference type="PRINTS" id="PR00090">
    <property type="entry name" value="RNGDIOXGNASE"/>
</dbReference>
<dbReference type="GO" id="GO:0016705">
    <property type="term" value="F:oxidoreductase activity, acting on paired donors, with incorporation or reduction of molecular oxygen"/>
    <property type="evidence" value="ECO:0007669"/>
    <property type="project" value="UniProtKB-ARBA"/>
</dbReference>
<gene>
    <name evidence="8" type="ORF">DXZ20_18790</name>
</gene>
<keyword evidence="2" id="KW-0001">2Fe-2S</keyword>
<comment type="caution">
    <text evidence="8">The sequence shown here is derived from an EMBL/GenBank/DDBJ whole genome shotgun (WGS) entry which is preliminary data.</text>
</comment>
<dbReference type="PANTHER" id="PTHR43756:SF5">
    <property type="entry name" value="CHOLINE MONOOXYGENASE, CHLOROPLASTIC"/>
    <property type="match status" value="1"/>
</dbReference>
<dbReference type="Proteomes" id="UP000481033">
    <property type="component" value="Unassembled WGS sequence"/>
</dbReference>
<dbReference type="GO" id="GO:0051537">
    <property type="term" value="F:2 iron, 2 sulfur cluster binding"/>
    <property type="evidence" value="ECO:0007669"/>
    <property type="project" value="UniProtKB-KW"/>
</dbReference>
<dbReference type="InterPro" id="IPR015879">
    <property type="entry name" value="Ring_hydroxy_dOase_asu_C_dom"/>
</dbReference>
<evidence type="ECO:0000256" key="6">
    <source>
        <dbReference type="ARBA" id="ARBA00023014"/>
    </source>
</evidence>
<proteinExistence type="predicted"/>
<dbReference type="GO" id="GO:0005506">
    <property type="term" value="F:iron ion binding"/>
    <property type="evidence" value="ECO:0007669"/>
    <property type="project" value="InterPro"/>
</dbReference>
<keyword evidence="3" id="KW-0479">Metal-binding</keyword>
<protein>
    <submittedName>
        <fullName evidence="8">Aromatic ring-hydroxylating dioxygenase subunit alpha</fullName>
    </submittedName>
</protein>
<comment type="cofactor">
    <cofactor evidence="1">
        <name>Fe cation</name>
        <dbReference type="ChEBI" id="CHEBI:24875"/>
    </cofactor>
</comment>
<dbReference type="EMBL" id="QXHD01000004">
    <property type="protein sequence ID" value="NEZ57671.1"/>
    <property type="molecule type" value="Genomic_DNA"/>
</dbReference>
<dbReference type="InterPro" id="IPR036922">
    <property type="entry name" value="Rieske_2Fe-2S_sf"/>
</dbReference>